<name>A0ABQ2U9C5_9PSEU</name>
<evidence type="ECO:0000313" key="2">
    <source>
        <dbReference type="Proteomes" id="UP000649573"/>
    </source>
</evidence>
<sequence length="222" mass="24334">MLIRIVSEQDKQNRSGVEHELHDTVTRLRDELQEATTALAREKADHNLTTNQLAFAAACLDAVSAGGDTDPVLWLRDADFPLGAGLYSLLNQPVTTHGRTEQEGVTRFLTVYLRAYFISWFGDAADHDDTVGLYRAIVRDGVLPPVDVLHNVLEPHTIALQVAHPLLAELAPEPQTPELPEHAADVHTLEVAGGEHRTGVLDKPVNVVDLIQNLTRRPGDTA</sequence>
<organism evidence="1 2">
    <name type="scientific">Lentzea flava</name>
    <dbReference type="NCBI Taxonomy" id="103732"/>
    <lineage>
        <taxon>Bacteria</taxon>
        <taxon>Bacillati</taxon>
        <taxon>Actinomycetota</taxon>
        <taxon>Actinomycetes</taxon>
        <taxon>Pseudonocardiales</taxon>
        <taxon>Pseudonocardiaceae</taxon>
        <taxon>Lentzea</taxon>
    </lineage>
</organism>
<proteinExistence type="predicted"/>
<protein>
    <submittedName>
        <fullName evidence="1">Uncharacterized protein</fullName>
    </submittedName>
</protein>
<keyword evidence="2" id="KW-1185">Reference proteome</keyword>
<comment type="caution">
    <text evidence="1">The sequence shown here is derived from an EMBL/GenBank/DDBJ whole genome shotgun (WGS) entry which is preliminary data.</text>
</comment>
<reference evidence="2" key="1">
    <citation type="journal article" date="2019" name="Int. J. Syst. Evol. Microbiol.">
        <title>The Global Catalogue of Microorganisms (GCM) 10K type strain sequencing project: providing services to taxonomists for standard genome sequencing and annotation.</title>
        <authorList>
            <consortium name="The Broad Institute Genomics Platform"/>
            <consortium name="The Broad Institute Genome Sequencing Center for Infectious Disease"/>
            <person name="Wu L."/>
            <person name="Ma J."/>
        </authorList>
    </citation>
    <scope>NUCLEOTIDE SEQUENCE [LARGE SCALE GENOMIC DNA]</scope>
    <source>
        <strain evidence="2">JCM 3296</strain>
    </source>
</reference>
<evidence type="ECO:0000313" key="1">
    <source>
        <dbReference type="EMBL" id="GGU14192.1"/>
    </source>
</evidence>
<dbReference type="EMBL" id="BMRE01000001">
    <property type="protein sequence ID" value="GGU14192.1"/>
    <property type="molecule type" value="Genomic_DNA"/>
</dbReference>
<gene>
    <name evidence="1" type="ORF">GCM10010178_01960</name>
</gene>
<dbReference type="RefSeq" id="WP_189251584.1">
    <property type="nucleotide sequence ID" value="NZ_BMRE01000001.1"/>
</dbReference>
<accession>A0ABQ2U9C5</accession>
<dbReference type="Proteomes" id="UP000649573">
    <property type="component" value="Unassembled WGS sequence"/>
</dbReference>